<keyword evidence="3" id="KW-1133">Transmembrane helix</keyword>
<accession>A0A9E6RE50</accession>
<feature type="compositionally biased region" description="Basic and acidic residues" evidence="2">
    <location>
        <begin position="32"/>
        <end position="43"/>
    </location>
</feature>
<organism evidence="5 6">
    <name type="scientific">Chenggangzhangella methanolivorans</name>
    <dbReference type="NCBI Taxonomy" id="1437009"/>
    <lineage>
        <taxon>Bacteria</taxon>
        <taxon>Pseudomonadati</taxon>
        <taxon>Pseudomonadota</taxon>
        <taxon>Alphaproteobacteria</taxon>
        <taxon>Hyphomicrobiales</taxon>
        <taxon>Methylopilaceae</taxon>
        <taxon>Chenggangzhangella</taxon>
    </lineage>
</organism>
<feature type="compositionally biased region" description="Basic and acidic residues" evidence="2">
    <location>
        <begin position="59"/>
        <end position="72"/>
    </location>
</feature>
<evidence type="ECO:0000256" key="2">
    <source>
        <dbReference type="SAM" id="MobiDB-lite"/>
    </source>
</evidence>
<feature type="transmembrane region" description="Helical" evidence="3">
    <location>
        <begin position="201"/>
        <end position="220"/>
    </location>
</feature>
<feature type="transmembrane region" description="Helical" evidence="3">
    <location>
        <begin position="226"/>
        <end position="246"/>
    </location>
</feature>
<sequence>MDKNRIEGAAKEAKGSVKEAIGKLTGNEATEAEGKADKVEGKRRALSARQRTQSATPSRNDHLSQRAGRDVDGGVPQDGAPACAAVRTARSETMTDIPMAGTATGPIAHSASVERTAAFNQISWGAVFAGVVLALTVQFLLNLLGVGIGAAAIDPGASDNPGAGAASIFGGLWYVVAGLIGAFAGGYVSSRLSGRPSTSTGSFHGLVTWAVTALVVLYLLTTSVGALVGGAFSGLSGAIGGVGRAASTAAQAAAPSLANMNPMADLDRQVRETSGSDPAALQAGAVAAMQAVVSGDPSKMAEAKDRAAVALAKARNIPVEQARIQVDDYEAKYRQTVAQAKQKATEAAVTATKVVSRGALLGFVALLLGAVAAWFGGAAGTSRATAALVSSSATARPRA</sequence>
<dbReference type="Gene3D" id="1.10.1470.10">
    <property type="entry name" value="YjbJ"/>
    <property type="match status" value="1"/>
</dbReference>
<proteinExistence type="inferred from homology"/>
<dbReference type="Proteomes" id="UP000825701">
    <property type="component" value="Chromosome"/>
</dbReference>
<evidence type="ECO:0000256" key="1">
    <source>
        <dbReference type="ARBA" id="ARBA00009129"/>
    </source>
</evidence>
<dbReference type="InterPro" id="IPR036629">
    <property type="entry name" value="YjbJ_sf"/>
</dbReference>
<feature type="domain" description="CsbD-like" evidence="4">
    <location>
        <begin position="4"/>
        <end position="42"/>
    </location>
</feature>
<dbReference type="KEGG" id="cmet:K6K41_10520"/>
<evidence type="ECO:0000313" key="6">
    <source>
        <dbReference type="Proteomes" id="UP000825701"/>
    </source>
</evidence>
<comment type="similarity">
    <text evidence="1">Belongs to the UPF0337 (CsbD) family.</text>
</comment>
<name>A0A9E6RE50_9HYPH</name>
<evidence type="ECO:0000256" key="3">
    <source>
        <dbReference type="SAM" id="Phobius"/>
    </source>
</evidence>
<feature type="transmembrane region" description="Helical" evidence="3">
    <location>
        <begin position="124"/>
        <end position="153"/>
    </location>
</feature>
<feature type="compositionally biased region" description="Basic and acidic residues" evidence="2">
    <location>
        <begin position="1"/>
        <end position="21"/>
    </location>
</feature>
<dbReference type="AlphaFoldDB" id="A0A9E6RE50"/>
<protein>
    <submittedName>
        <fullName evidence="5">CsbD family protein</fullName>
    </submittedName>
</protein>
<evidence type="ECO:0000259" key="4">
    <source>
        <dbReference type="Pfam" id="PF05532"/>
    </source>
</evidence>
<feature type="compositionally biased region" description="Polar residues" evidence="2">
    <location>
        <begin position="49"/>
        <end position="58"/>
    </location>
</feature>
<evidence type="ECO:0000313" key="5">
    <source>
        <dbReference type="EMBL" id="QZO01753.1"/>
    </source>
</evidence>
<dbReference type="SUPFAM" id="SSF69047">
    <property type="entry name" value="Hypothetical protein YjbJ"/>
    <property type="match status" value="1"/>
</dbReference>
<feature type="transmembrane region" description="Helical" evidence="3">
    <location>
        <begin position="165"/>
        <end position="189"/>
    </location>
</feature>
<gene>
    <name evidence="5" type="ORF">K6K41_10520</name>
</gene>
<reference evidence="5" key="1">
    <citation type="submission" date="2021-08" db="EMBL/GenBank/DDBJ databases">
        <authorList>
            <person name="Zhang H."/>
            <person name="Xu M."/>
            <person name="Yu Z."/>
            <person name="Yang L."/>
            <person name="Cai Y."/>
        </authorList>
    </citation>
    <scope>NUCLEOTIDE SEQUENCE</scope>
    <source>
        <strain evidence="5">CHL1</strain>
    </source>
</reference>
<keyword evidence="3" id="KW-0812">Transmembrane</keyword>
<keyword evidence="6" id="KW-1185">Reference proteome</keyword>
<dbReference type="Pfam" id="PF05532">
    <property type="entry name" value="CsbD"/>
    <property type="match status" value="1"/>
</dbReference>
<feature type="transmembrane region" description="Helical" evidence="3">
    <location>
        <begin position="359"/>
        <end position="379"/>
    </location>
</feature>
<dbReference type="EMBL" id="CP081869">
    <property type="protein sequence ID" value="QZO01753.1"/>
    <property type="molecule type" value="Genomic_DNA"/>
</dbReference>
<keyword evidence="3" id="KW-0472">Membrane</keyword>
<feature type="region of interest" description="Disordered" evidence="2">
    <location>
        <begin position="1"/>
        <end position="80"/>
    </location>
</feature>
<dbReference type="InterPro" id="IPR008462">
    <property type="entry name" value="CsbD"/>
</dbReference>